<dbReference type="AlphaFoldDB" id="A0A9X9Q2C9"/>
<evidence type="ECO:0000313" key="1">
    <source>
        <dbReference type="EMBL" id="VCW97477.1"/>
    </source>
</evidence>
<organism evidence="1 2">
    <name type="scientific">Gulo gulo</name>
    <name type="common">Wolverine</name>
    <name type="synonym">Gluton</name>
    <dbReference type="NCBI Taxonomy" id="48420"/>
    <lineage>
        <taxon>Eukaryota</taxon>
        <taxon>Metazoa</taxon>
        <taxon>Chordata</taxon>
        <taxon>Craniata</taxon>
        <taxon>Vertebrata</taxon>
        <taxon>Euteleostomi</taxon>
        <taxon>Mammalia</taxon>
        <taxon>Eutheria</taxon>
        <taxon>Laurasiatheria</taxon>
        <taxon>Carnivora</taxon>
        <taxon>Caniformia</taxon>
        <taxon>Musteloidea</taxon>
        <taxon>Mustelidae</taxon>
        <taxon>Guloninae</taxon>
        <taxon>Gulo</taxon>
    </lineage>
</organism>
<name>A0A9X9Q2C9_GULGU</name>
<proteinExistence type="predicted"/>
<accession>A0A9X9Q2C9</accession>
<evidence type="ECO:0000313" key="2">
    <source>
        <dbReference type="Proteomes" id="UP000269945"/>
    </source>
</evidence>
<comment type="caution">
    <text evidence="1">The sequence shown here is derived from an EMBL/GenBank/DDBJ whole genome shotgun (WGS) entry which is preliminary data.</text>
</comment>
<gene>
    <name evidence="1" type="ORF">BN2614_LOCUS3</name>
</gene>
<reference evidence="1 2" key="1">
    <citation type="submission" date="2018-10" db="EMBL/GenBank/DDBJ databases">
        <authorList>
            <person name="Ekblom R."/>
            <person name="Jareborg N."/>
        </authorList>
    </citation>
    <scope>NUCLEOTIDE SEQUENCE [LARGE SCALE GENOMIC DNA]</scope>
    <source>
        <tissue evidence="1">Muscle</tissue>
    </source>
</reference>
<dbReference type="EMBL" id="CYRY02021965">
    <property type="protein sequence ID" value="VCW97477.1"/>
    <property type="molecule type" value="Genomic_DNA"/>
</dbReference>
<sequence>MPCAKEEHSDSQKAGHVCLQRHRTSLLKCCEPIPKLGVSTNKCSNSMLYDEKKIMKEFIFSG</sequence>
<keyword evidence="2" id="KW-1185">Reference proteome</keyword>
<protein>
    <submittedName>
        <fullName evidence="1">Uncharacterized protein</fullName>
    </submittedName>
</protein>
<dbReference type="Proteomes" id="UP000269945">
    <property type="component" value="Unassembled WGS sequence"/>
</dbReference>